<feature type="compositionally biased region" description="Gly residues" evidence="1">
    <location>
        <begin position="609"/>
        <end position="637"/>
    </location>
</feature>
<dbReference type="Proteomes" id="UP000219072">
    <property type="component" value="Unassembled WGS sequence"/>
</dbReference>
<feature type="compositionally biased region" description="Low complexity" evidence="1">
    <location>
        <begin position="593"/>
        <end position="608"/>
    </location>
</feature>
<feature type="transmembrane region" description="Helical" evidence="2">
    <location>
        <begin position="14"/>
        <end position="35"/>
    </location>
</feature>
<evidence type="ECO:0000259" key="4">
    <source>
        <dbReference type="Pfam" id="PF20990"/>
    </source>
</evidence>
<dbReference type="RefSeq" id="WP_097231012.1">
    <property type="nucleotide sequence ID" value="NZ_OCNE01000006.1"/>
</dbReference>
<keyword evidence="2" id="KW-1133">Transmembrane helix</keyword>
<evidence type="ECO:0000256" key="1">
    <source>
        <dbReference type="SAM" id="MobiDB-lite"/>
    </source>
</evidence>
<feature type="compositionally biased region" description="Low complexity" evidence="1">
    <location>
        <begin position="352"/>
        <end position="368"/>
    </location>
</feature>
<dbReference type="EMBL" id="OCNE01000006">
    <property type="protein sequence ID" value="SOD62538.1"/>
    <property type="molecule type" value="Genomic_DNA"/>
</dbReference>
<accession>A0A286DV61</accession>
<feature type="domain" description="Predicted membrane protein YciQ-like C-terminal" evidence="4">
    <location>
        <begin position="297"/>
        <end position="526"/>
    </location>
</feature>
<organism evidence="5 6">
    <name type="scientific">Streptomyces zhaozhouensis</name>
    <dbReference type="NCBI Taxonomy" id="1300267"/>
    <lineage>
        <taxon>Bacteria</taxon>
        <taxon>Bacillati</taxon>
        <taxon>Actinomycetota</taxon>
        <taxon>Actinomycetes</taxon>
        <taxon>Kitasatosporales</taxon>
        <taxon>Streptomycetaceae</taxon>
        <taxon>Streptomyces</taxon>
    </lineage>
</organism>
<feature type="region of interest" description="Disordered" evidence="1">
    <location>
        <begin position="346"/>
        <end position="372"/>
    </location>
</feature>
<keyword evidence="6" id="KW-1185">Reference proteome</keyword>
<feature type="domain" description="DUF2207" evidence="3">
    <location>
        <begin position="42"/>
        <end position="211"/>
    </location>
</feature>
<dbReference type="Pfam" id="PF20990">
    <property type="entry name" value="DUF2207_C"/>
    <property type="match status" value="1"/>
</dbReference>
<keyword evidence="2" id="KW-0472">Membrane</keyword>
<keyword evidence="2" id="KW-0812">Transmembrane</keyword>
<proteinExistence type="predicted"/>
<sequence>MRAGSVTARRRRDAGWLLAGALVVGLVGLFGALLGSGPGERVPRMWVGAELAEDGTARITEVVDYDFGGERRHGILRDIPGTDAGEVSDVSVTADGEPVPFRVEEETEPFTRVVIGDPDTTVTGAHRYRIDYTLPSLGDEQWLAWDAVGAGWEVPIDRIDVHLTSPFALRSPVCAAGGAGSGDDCGGQRQSAPGQLTVVRDGLDAGEGLTLYAEIGAPEPDGAAPLPRPPGGAADAVERGDGAAAGWLWATLAAMLATALVAESVRWAGRARVGRPDGGSRRTDVARLAASVTPRDEPPADIDPARAGILLADRVRDEHLAAWLLTAAAHGHLTVSGGRRPVLHRVGEEPTGADGAASADGAEPARGASPAESAPIDALPVEALPPERADPLTPEFLETVFARKPRVPLGQYNRAFANAWKLLRERLEEWRRSGGEGLWEPAGERRRRAARRAGAVAAAVGTVAVAFAATDVADPGAGWRTPLALGAALAGAGLAALVRAWELRALTARGSRLWCETESYRRHLAETEDPVPADRTAAWAVALGAGGTWTAAATRAGRRGSRAGTRLPVDDATHRPLLAAHLPLAAVAAATTPSSSGSALTSGSSSGSSGSGSSGYSGGGDSGGVGGGDGGGGGGSW</sequence>
<evidence type="ECO:0000256" key="2">
    <source>
        <dbReference type="SAM" id="Phobius"/>
    </source>
</evidence>
<name>A0A286DV61_9ACTN</name>
<reference evidence="5" key="1">
    <citation type="submission" date="2017-09" db="EMBL/GenBank/DDBJ databases">
        <authorList>
            <person name="Ehlers B."/>
            <person name="Leendertz F.H."/>
        </authorList>
    </citation>
    <scope>NUCLEOTIDE SEQUENCE [LARGE SCALE GENOMIC DNA]</scope>
    <source>
        <strain evidence="5">CGMCC 4.7095</strain>
    </source>
</reference>
<gene>
    <name evidence="5" type="ORF">SAMN06297387_106115</name>
</gene>
<dbReference type="InterPro" id="IPR048389">
    <property type="entry name" value="YciQ-like_C"/>
</dbReference>
<dbReference type="AlphaFoldDB" id="A0A286DV61"/>
<evidence type="ECO:0000313" key="5">
    <source>
        <dbReference type="EMBL" id="SOD62538.1"/>
    </source>
</evidence>
<dbReference type="InterPro" id="IPR018702">
    <property type="entry name" value="DUF2207"/>
</dbReference>
<dbReference type="Pfam" id="PF09972">
    <property type="entry name" value="DUF2207"/>
    <property type="match status" value="1"/>
</dbReference>
<evidence type="ECO:0000259" key="3">
    <source>
        <dbReference type="Pfam" id="PF09972"/>
    </source>
</evidence>
<evidence type="ECO:0000313" key="6">
    <source>
        <dbReference type="Proteomes" id="UP000219072"/>
    </source>
</evidence>
<feature type="region of interest" description="Disordered" evidence="1">
    <location>
        <begin position="593"/>
        <end position="637"/>
    </location>
</feature>
<protein>
    <submittedName>
        <fullName evidence="5">Predicted membrane protein</fullName>
    </submittedName>
</protein>